<proteinExistence type="predicted"/>
<comment type="catalytic activity">
    <reaction evidence="1">
        <text>ATP + protein L-histidine = ADP + protein N-phospho-L-histidine.</text>
        <dbReference type="EC" id="2.7.13.3"/>
    </reaction>
</comment>
<dbReference type="SUPFAM" id="SSF158472">
    <property type="entry name" value="HAMP domain-like"/>
    <property type="match status" value="1"/>
</dbReference>
<dbReference type="Pfam" id="PF02518">
    <property type="entry name" value="HATPase_c"/>
    <property type="match status" value="1"/>
</dbReference>
<dbReference type="Gene3D" id="3.30.565.10">
    <property type="entry name" value="Histidine kinase-like ATPase, C-terminal domain"/>
    <property type="match status" value="1"/>
</dbReference>
<dbReference type="InterPro" id="IPR003660">
    <property type="entry name" value="HAMP_dom"/>
</dbReference>
<gene>
    <name evidence="15" type="ORF">SALB_04441</name>
</gene>
<comment type="caution">
    <text evidence="15">The sequence shown here is derived from an EMBL/GenBank/DDBJ whole genome shotgun (WGS) entry which is preliminary data.</text>
</comment>
<dbReference type="InterPro" id="IPR003661">
    <property type="entry name" value="HisK_dim/P_dom"/>
</dbReference>
<dbReference type="SMART" id="SM00388">
    <property type="entry name" value="HisKA"/>
    <property type="match status" value="1"/>
</dbReference>
<keyword evidence="4" id="KW-1003">Cell membrane</keyword>
<dbReference type="SUPFAM" id="SSF55874">
    <property type="entry name" value="ATPase domain of HSP90 chaperone/DNA topoisomerase II/histidine kinase"/>
    <property type="match status" value="1"/>
</dbReference>
<dbReference type="PROSITE" id="PS50885">
    <property type="entry name" value="HAMP"/>
    <property type="match status" value="1"/>
</dbReference>
<evidence type="ECO:0000256" key="10">
    <source>
        <dbReference type="ARBA" id="ARBA00022840"/>
    </source>
</evidence>
<evidence type="ECO:0000256" key="9">
    <source>
        <dbReference type="ARBA" id="ARBA00022777"/>
    </source>
</evidence>
<dbReference type="InterPro" id="IPR050980">
    <property type="entry name" value="2C_sensor_his_kinase"/>
</dbReference>
<dbReference type="PANTHER" id="PTHR44936:SF9">
    <property type="entry name" value="SENSOR PROTEIN CREC"/>
    <property type="match status" value="1"/>
</dbReference>
<protein>
    <recommendedName>
        <fullName evidence="3">histidine kinase</fullName>
        <ecNumber evidence="3">2.7.13.3</ecNumber>
    </recommendedName>
</protein>
<keyword evidence="5" id="KW-0597">Phosphoprotein</keyword>
<evidence type="ECO:0000256" key="5">
    <source>
        <dbReference type="ARBA" id="ARBA00022553"/>
    </source>
</evidence>
<organism evidence="15 16">
    <name type="scientific">Streptomyces noursei</name>
    <name type="common">Streptomyces albulus</name>
    <dbReference type="NCBI Taxonomy" id="1971"/>
    <lineage>
        <taxon>Bacteria</taxon>
        <taxon>Bacillati</taxon>
        <taxon>Actinomycetota</taxon>
        <taxon>Actinomycetes</taxon>
        <taxon>Kitasatosporales</taxon>
        <taxon>Streptomycetaceae</taxon>
        <taxon>Streptomyces</taxon>
    </lineage>
</organism>
<dbReference type="EMBL" id="BHXC01000006">
    <property type="protein sequence ID" value="GCB91703.1"/>
    <property type="molecule type" value="Genomic_DNA"/>
</dbReference>
<dbReference type="PROSITE" id="PS50109">
    <property type="entry name" value="HIS_KIN"/>
    <property type="match status" value="1"/>
</dbReference>
<evidence type="ECO:0000256" key="4">
    <source>
        <dbReference type="ARBA" id="ARBA00022475"/>
    </source>
</evidence>
<evidence type="ECO:0000313" key="15">
    <source>
        <dbReference type="EMBL" id="GCB91703.1"/>
    </source>
</evidence>
<keyword evidence="10" id="KW-0067">ATP-binding</keyword>
<feature type="transmembrane region" description="Helical" evidence="14">
    <location>
        <begin position="7"/>
        <end position="26"/>
    </location>
</feature>
<evidence type="ECO:0000256" key="11">
    <source>
        <dbReference type="ARBA" id="ARBA00022989"/>
    </source>
</evidence>
<evidence type="ECO:0000256" key="13">
    <source>
        <dbReference type="SAM" id="MobiDB-lite"/>
    </source>
</evidence>
<evidence type="ECO:0000256" key="2">
    <source>
        <dbReference type="ARBA" id="ARBA00004651"/>
    </source>
</evidence>
<feature type="region of interest" description="Disordered" evidence="13">
    <location>
        <begin position="276"/>
        <end position="310"/>
    </location>
</feature>
<dbReference type="RefSeq" id="WP_016576123.1">
    <property type="nucleotide sequence ID" value="NZ_BHXC01000006.1"/>
</dbReference>
<dbReference type="CDD" id="cd00082">
    <property type="entry name" value="HisKA"/>
    <property type="match status" value="1"/>
</dbReference>
<comment type="subcellular location">
    <subcellularLocation>
        <location evidence="2">Cell membrane</location>
        <topology evidence="2">Multi-pass membrane protein</topology>
    </subcellularLocation>
</comment>
<evidence type="ECO:0000256" key="8">
    <source>
        <dbReference type="ARBA" id="ARBA00022741"/>
    </source>
</evidence>
<dbReference type="SUPFAM" id="SSF47384">
    <property type="entry name" value="Homodimeric domain of signal transducing histidine kinase"/>
    <property type="match status" value="1"/>
</dbReference>
<evidence type="ECO:0000313" key="16">
    <source>
        <dbReference type="Proteomes" id="UP000288351"/>
    </source>
</evidence>
<reference evidence="15 16" key="1">
    <citation type="journal article" date="2019" name="Microbiol. Resour. Announc.">
        <title>Draft Genome Sequence of the Most Traditional epsilon-Poly-l-Lysine Producer, Streptomyces albulus NBRC14147.</title>
        <authorList>
            <person name="Yamanaka K."/>
            <person name="Hamano Y."/>
        </authorList>
    </citation>
    <scope>NUCLEOTIDE SEQUENCE [LARGE SCALE GENOMIC DNA]</scope>
    <source>
        <strain evidence="15 16">NBRC 14147</strain>
    </source>
</reference>
<dbReference type="GO" id="GO:0005524">
    <property type="term" value="F:ATP binding"/>
    <property type="evidence" value="ECO:0007669"/>
    <property type="project" value="UniProtKB-KW"/>
</dbReference>
<dbReference type="STRING" id="68570.DC74_3626"/>
<evidence type="ECO:0000256" key="6">
    <source>
        <dbReference type="ARBA" id="ARBA00022679"/>
    </source>
</evidence>
<dbReference type="Pfam" id="PF00512">
    <property type="entry name" value="HisKA"/>
    <property type="match status" value="1"/>
</dbReference>
<feature type="compositionally biased region" description="Gly residues" evidence="13">
    <location>
        <begin position="281"/>
        <end position="295"/>
    </location>
</feature>
<dbReference type="PANTHER" id="PTHR44936">
    <property type="entry name" value="SENSOR PROTEIN CREC"/>
    <property type="match status" value="1"/>
</dbReference>
<keyword evidence="6" id="KW-0808">Transferase</keyword>
<keyword evidence="7 14" id="KW-0812">Transmembrane</keyword>
<keyword evidence="12" id="KW-0902">Two-component regulatory system</keyword>
<evidence type="ECO:0000256" key="3">
    <source>
        <dbReference type="ARBA" id="ARBA00012438"/>
    </source>
</evidence>
<dbReference type="InterPro" id="IPR036890">
    <property type="entry name" value="HATPase_C_sf"/>
</dbReference>
<dbReference type="Gene3D" id="6.10.340.10">
    <property type="match status" value="1"/>
</dbReference>
<evidence type="ECO:0000256" key="1">
    <source>
        <dbReference type="ARBA" id="ARBA00000085"/>
    </source>
</evidence>
<accession>A0A059W8R8</accession>
<dbReference type="GO" id="GO:0005886">
    <property type="term" value="C:plasma membrane"/>
    <property type="evidence" value="ECO:0007669"/>
    <property type="project" value="UniProtKB-SubCell"/>
</dbReference>
<sequence length="441" mass="45364">MGLRAKIGIAISATAAVVAVLVGVLVHHRTVNAQLDLSGHTLDSRLQTTVQDRAAGIDTGRGLINPKDLPGPLRALVEGGRRGVYLELGGRTPYLWAATKLGPDIVALKRPYDREQQTVRALDRMLWVAGAAGTGLGCVVGLLVAHRLGRRLTASAATAQRIAEGDLGARLPRTGNDEIAQLTAAVNTMAEALAGRLRAERDVTANIAHELRTPVAGLVTAAGLLPPSRPAEMVQERAARVRGLMEDVLEVARLDARTEEADREVRPLGELVRRAVSASGQAGGQGAGAGGGTAGRGASEPDRAAAGPGSVDGAVRVRVLADGLVETDPRRVERILVNLISNARRHGAEPVTVEVDGGLIRVRDAGPGFPEALLAHGPQRFRTSGGRGGPGLGLGLTIAAGQARVLGAGLRFANPSAGGAQATVDLRGALCPEGDDGAGET</sequence>
<dbReference type="SMART" id="SM00387">
    <property type="entry name" value="HATPase_c"/>
    <property type="match status" value="1"/>
</dbReference>
<dbReference type="AlphaFoldDB" id="A0A059W8R8"/>
<dbReference type="SMART" id="SM00304">
    <property type="entry name" value="HAMP"/>
    <property type="match status" value="1"/>
</dbReference>
<dbReference type="CDD" id="cd06225">
    <property type="entry name" value="HAMP"/>
    <property type="match status" value="1"/>
</dbReference>
<keyword evidence="11 14" id="KW-1133">Transmembrane helix</keyword>
<keyword evidence="14" id="KW-0472">Membrane</keyword>
<dbReference type="eggNOG" id="COG2205">
    <property type="taxonomic scope" value="Bacteria"/>
</dbReference>
<dbReference type="EC" id="2.7.13.3" evidence="3"/>
<dbReference type="GO" id="GO:0000155">
    <property type="term" value="F:phosphorelay sensor kinase activity"/>
    <property type="evidence" value="ECO:0007669"/>
    <property type="project" value="InterPro"/>
</dbReference>
<evidence type="ECO:0000256" key="14">
    <source>
        <dbReference type="SAM" id="Phobius"/>
    </source>
</evidence>
<feature type="transmembrane region" description="Helical" evidence="14">
    <location>
        <begin position="125"/>
        <end position="145"/>
    </location>
</feature>
<keyword evidence="8" id="KW-0547">Nucleotide-binding</keyword>
<dbReference type="Pfam" id="PF00672">
    <property type="entry name" value="HAMP"/>
    <property type="match status" value="1"/>
</dbReference>
<dbReference type="InterPro" id="IPR003594">
    <property type="entry name" value="HATPase_dom"/>
</dbReference>
<dbReference type="Proteomes" id="UP000288351">
    <property type="component" value="Unassembled WGS sequence"/>
</dbReference>
<name>A0A059W8R8_STRNR</name>
<dbReference type="InterPro" id="IPR005467">
    <property type="entry name" value="His_kinase_dom"/>
</dbReference>
<dbReference type="InterPro" id="IPR036097">
    <property type="entry name" value="HisK_dim/P_sf"/>
</dbReference>
<evidence type="ECO:0000256" key="12">
    <source>
        <dbReference type="ARBA" id="ARBA00023012"/>
    </source>
</evidence>
<dbReference type="Gene3D" id="1.10.287.130">
    <property type="match status" value="1"/>
</dbReference>
<evidence type="ECO:0000256" key="7">
    <source>
        <dbReference type="ARBA" id="ARBA00022692"/>
    </source>
</evidence>
<keyword evidence="9 15" id="KW-0418">Kinase</keyword>